<dbReference type="KEGG" id="deo:CAY53_02185"/>
<feature type="transmembrane region" description="Helical" evidence="6">
    <location>
        <begin position="168"/>
        <end position="190"/>
    </location>
</feature>
<evidence type="ECO:0000256" key="3">
    <source>
        <dbReference type="ARBA" id="ARBA00022989"/>
    </source>
</evidence>
<organism evidence="7 8">
    <name type="scientific">Desulfobulbus oralis</name>
    <dbReference type="NCBI Taxonomy" id="1986146"/>
    <lineage>
        <taxon>Bacteria</taxon>
        <taxon>Pseudomonadati</taxon>
        <taxon>Thermodesulfobacteriota</taxon>
        <taxon>Desulfobulbia</taxon>
        <taxon>Desulfobulbales</taxon>
        <taxon>Desulfobulbaceae</taxon>
        <taxon>Desulfobulbus</taxon>
    </lineage>
</organism>
<reference evidence="7 8" key="1">
    <citation type="journal article" date="2018" name="MBio">
        <title>Insights into the evolution of host association through the isolation and characterization of a novel human periodontal pathobiont, Desulfobulbus oralis.</title>
        <authorList>
            <person name="Cross K.L."/>
            <person name="Chirania P."/>
            <person name="Xiong W."/>
            <person name="Beall C.J."/>
            <person name="Elkins J.G."/>
            <person name="Giannone R.J."/>
            <person name="Griffen A.L."/>
            <person name="Guss A.M."/>
            <person name="Hettich R.L."/>
            <person name="Joshi S.S."/>
            <person name="Mokrzan E.M."/>
            <person name="Martin R.K."/>
            <person name="Zhulin I.B."/>
            <person name="Leys E.J."/>
            <person name="Podar M."/>
        </authorList>
    </citation>
    <scope>NUCLEOTIDE SEQUENCE [LARGE SCALE GENOMIC DNA]</scope>
    <source>
        <strain evidence="7 8">ORNL</strain>
    </source>
</reference>
<accession>A0A2L1GL88</accession>
<feature type="transmembrane region" description="Helical" evidence="6">
    <location>
        <begin position="258"/>
        <end position="276"/>
    </location>
</feature>
<feature type="transmembrane region" description="Helical" evidence="6">
    <location>
        <begin position="12"/>
        <end position="29"/>
    </location>
</feature>
<evidence type="ECO:0000256" key="6">
    <source>
        <dbReference type="SAM" id="Phobius"/>
    </source>
</evidence>
<evidence type="ECO:0000256" key="4">
    <source>
        <dbReference type="ARBA" id="ARBA00023136"/>
    </source>
</evidence>
<evidence type="ECO:0000256" key="1">
    <source>
        <dbReference type="ARBA" id="ARBA00004141"/>
    </source>
</evidence>
<dbReference type="InterPro" id="IPR007688">
    <property type="entry name" value="Conjugal_tfr_TrbL/VirB6"/>
</dbReference>
<keyword evidence="4 6" id="KW-0472">Membrane</keyword>
<dbReference type="EMBL" id="CP021255">
    <property type="protein sequence ID" value="AVD70432.1"/>
    <property type="molecule type" value="Genomic_DNA"/>
</dbReference>
<sequence length="494" mass="52630">MKRTICKYNAICKINIYFIALICIFFVQVDSCFADEANTGILYEVYQTFKNNATTYLDSFRKLSLDIFKLFLLISVALHGVRVALGRVDMSEAIKDFLLTIIFATFCYVAIIKYEVWTEFLINMERNITLKSMGIKSLSLEPIDTAFILWGKALDQCKGFDFLSGKAFAIFFLGLMILCVLAIMTARILVVICETHLTMSIGVILLGFGSASFAHDYALAVMKYVVSLVLKLLAMHLVIAVGMNFIKGLTNITHPEGWVHTMALVFITALVIYIVMNSLAEAISGLVNGAHIGSGVGMASAVGGARATVTNTAAVVGAPVRAAGALAAGIGTVSRAQKIAALEGHGGFGGTVRQLHKNYQEARQDERRAGMGPSAVGEMRRMDAGARDMHEAQTGAVNPYSTNRYTGNQYAADAPQGPSGNAAGRGPVMTGAAGGSGTGNAGAERSESSNQAGSGRTNPEAEVAKQRKQDGPAGSGGTRGRTGVPPQRNRLKQS</sequence>
<dbReference type="RefSeq" id="WP_104935739.1">
    <property type="nucleotide sequence ID" value="NZ_CP021255.1"/>
</dbReference>
<evidence type="ECO:0000256" key="5">
    <source>
        <dbReference type="SAM" id="MobiDB-lite"/>
    </source>
</evidence>
<feature type="region of interest" description="Disordered" evidence="5">
    <location>
        <begin position="396"/>
        <end position="494"/>
    </location>
</feature>
<evidence type="ECO:0000313" key="7">
    <source>
        <dbReference type="EMBL" id="AVD70432.1"/>
    </source>
</evidence>
<feature type="transmembrane region" description="Helical" evidence="6">
    <location>
        <begin position="97"/>
        <end position="114"/>
    </location>
</feature>
<gene>
    <name evidence="7" type="ORF">CAY53_02185</name>
</gene>
<dbReference type="GO" id="GO:0030255">
    <property type="term" value="P:protein secretion by the type IV secretion system"/>
    <property type="evidence" value="ECO:0007669"/>
    <property type="project" value="InterPro"/>
</dbReference>
<dbReference type="Proteomes" id="UP000239867">
    <property type="component" value="Chromosome"/>
</dbReference>
<dbReference type="GO" id="GO:0016020">
    <property type="term" value="C:membrane"/>
    <property type="evidence" value="ECO:0007669"/>
    <property type="project" value="UniProtKB-SubCell"/>
</dbReference>
<feature type="compositionally biased region" description="Polar residues" evidence="5">
    <location>
        <begin position="448"/>
        <end position="457"/>
    </location>
</feature>
<keyword evidence="3 6" id="KW-1133">Transmembrane helix</keyword>
<name>A0A2L1GL88_9BACT</name>
<feature type="transmembrane region" description="Helical" evidence="6">
    <location>
        <begin position="224"/>
        <end position="246"/>
    </location>
</feature>
<feature type="transmembrane region" description="Helical" evidence="6">
    <location>
        <begin position="197"/>
        <end position="218"/>
    </location>
</feature>
<feature type="transmembrane region" description="Helical" evidence="6">
    <location>
        <begin position="67"/>
        <end position="85"/>
    </location>
</feature>
<dbReference type="Pfam" id="PF04610">
    <property type="entry name" value="TrbL"/>
    <property type="match status" value="1"/>
</dbReference>
<keyword evidence="8" id="KW-1185">Reference proteome</keyword>
<dbReference type="AlphaFoldDB" id="A0A2L1GL88"/>
<comment type="subcellular location">
    <subcellularLocation>
        <location evidence="1">Membrane</location>
        <topology evidence="1">Multi-pass membrane protein</topology>
    </subcellularLocation>
</comment>
<keyword evidence="2 6" id="KW-0812">Transmembrane</keyword>
<protein>
    <recommendedName>
        <fullName evidence="9">P-type conjugative transfer protein TrbL</fullName>
    </recommendedName>
</protein>
<feature type="compositionally biased region" description="Polar residues" evidence="5">
    <location>
        <begin position="396"/>
        <end position="409"/>
    </location>
</feature>
<proteinExistence type="predicted"/>
<evidence type="ECO:0008006" key="9">
    <source>
        <dbReference type="Google" id="ProtNLM"/>
    </source>
</evidence>
<evidence type="ECO:0000313" key="8">
    <source>
        <dbReference type="Proteomes" id="UP000239867"/>
    </source>
</evidence>
<dbReference type="OrthoDB" id="5444062at2"/>
<evidence type="ECO:0000256" key="2">
    <source>
        <dbReference type="ARBA" id="ARBA00022692"/>
    </source>
</evidence>